<gene>
    <name evidence="2" type="ORF">AKAW2_51492S</name>
</gene>
<dbReference type="AlphaFoldDB" id="A0A7R8A0H5"/>
<evidence type="ECO:0000256" key="1">
    <source>
        <dbReference type="SAM" id="MobiDB-lite"/>
    </source>
</evidence>
<name>A0A7R8A0H5_ASPKA</name>
<evidence type="ECO:0000313" key="3">
    <source>
        <dbReference type="Proteomes" id="UP000661280"/>
    </source>
</evidence>
<dbReference type="Proteomes" id="UP000661280">
    <property type="component" value="Chromosome 5"/>
</dbReference>
<feature type="region of interest" description="Disordered" evidence="1">
    <location>
        <begin position="81"/>
        <end position="116"/>
    </location>
</feature>
<dbReference type="EMBL" id="AP024429">
    <property type="protein sequence ID" value="BCS01151.1"/>
    <property type="molecule type" value="Genomic_DNA"/>
</dbReference>
<organism evidence="2 3">
    <name type="scientific">Aspergillus kawachii</name>
    <name type="common">White koji mold</name>
    <name type="synonym">Aspergillus awamori var. kawachi</name>
    <dbReference type="NCBI Taxonomy" id="1069201"/>
    <lineage>
        <taxon>Eukaryota</taxon>
        <taxon>Fungi</taxon>
        <taxon>Dikarya</taxon>
        <taxon>Ascomycota</taxon>
        <taxon>Pezizomycotina</taxon>
        <taxon>Eurotiomycetes</taxon>
        <taxon>Eurotiomycetidae</taxon>
        <taxon>Eurotiales</taxon>
        <taxon>Aspergillaceae</taxon>
        <taxon>Aspergillus</taxon>
        <taxon>Aspergillus subgen. Circumdati</taxon>
    </lineage>
</organism>
<keyword evidence="3" id="KW-1185">Reference proteome</keyword>
<dbReference type="KEGG" id="aluc:AKAW2_51492S"/>
<protein>
    <submittedName>
        <fullName evidence="2">Uncharacterized protein</fullName>
    </submittedName>
</protein>
<sequence>MDGSLQLIALPCWSCFSPTFPFRPIYSLYGISTQTQTQTDTNQTTHHSPFSSNSSHLRQIIIITPTSSFSPQAPVNFLDKIRKKEGRTRKSEQNNRATAASSRESKAKKAALQPQL</sequence>
<dbReference type="GeneID" id="64962472"/>
<proteinExistence type="predicted"/>
<accession>A0A7R8A0H5</accession>
<reference evidence="2" key="2">
    <citation type="submission" date="2021-02" db="EMBL/GenBank/DDBJ databases">
        <title>Aspergillus luchuensis mut. kawachii IFO 4304 genome sequence.</title>
        <authorList>
            <person name="Mori K."/>
            <person name="Kadooka C."/>
            <person name="Goto M."/>
            <person name="Futagami T."/>
        </authorList>
    </citation>
    <scope>NUCLEOTIDE SEQUENCE</scope>
    <source>
        <strain evidence="2">IFO 4308</strain>
    </source>
</reference>
<dbReference type="RefSeq" id="XP_041544913.1">
    <property type="nucleotide sequence ID" value="XM_041691427.1"/>
</dbReference>
<evidence type="ECO:0000313" key="2">
    <source>
        <dbReference type="EMBL" id="BCS01151.1"/>
    </source>
</evidence>
<reference evidence="2" key="1">
    <citation type="submission" date="2021-01" db="EMBL/GenBank/DDBJ databases">
        <authorList>
            <consortium name="Aspergillus luchuensis mut. kawachii IFO 4304 genome sequencing consortium"/>
            <person name="Kazuki M."/>
            <person name="Futagami T."/>
        </authorList>
    </citation>
    <scope>NUCLEOTIDE SEQUENCE</scope>
    <source>
        <strain evidence="2">IFO 4308</strain>
    </source>
</reference>